<dbReference type="InterPro" id="IPR011992">
    <property type="entry name" value="EF-hand-dom_pair"/>
</dbReference>
<dbReference type="Proteomes" id="UP001156831">
    <property type="component" value="Unassembled WGS sequence"/>
</dbReference>
<dbReference type="InterPro" id="IPR002048">
    <property type="entry name" value="EF_hand_dom"/>
</dbReference>
<keyword evidence="2" id="KW-0732">Signal</keyword>
<feature type="region of interest" description="Disordered" evidence="1">
    <location>
        <begin position="29"/>
        <end position="78"/>
    </location>
</feature>
<keyword evidence="5" id="KW-1185">Reference proteome</keyword>
<dbReference type="PROSITE" id="PS50222">
    <property type="entry name" value="EF_HAND_2"/>
    <property type="match status" value="1"/>
</dbReference>
<reference evidence="4 5" key="1">
    <citation type="submission" date="2023-04" db="EMBL/GenBank/DDBJ databases">
        <title>Luteimonas sp. M1R5S18.</title>
        <authorList>
            <person name="Sun J.-Q."/>
        </authorList>
    </citation>
    <scope>NUCLEOTIDE SEQUENCE [LARGE SCALE GENOMIC DNA]</scope>
    <source>
        <strain evidence="4 5">M1R5S18</strain>
    </source>
</reference>
<dbReference type="Gene3D" id="1.10.238.10">
    <property type="entry name" value="EF-hand"/>
    <property type="match status" value="1"/>
</dbReference>
<accession>A0ABT6JM28</accession>
<dbReference type="PROSITE" id="PS00018">
    <property type="entry name" value="EF_HAND_1"/>
    <property type="match status" value="1"/>
</dbReference>
<organism evidence="4 5">
    <name type="scientific">Luteimonas rhizosphaericola</name>
    <dbReference type="NCBI Taxonomy" id="3042024"/>
    <lineage>
        <taxon>Bacteria</taxon>
        <taxon>Pseudomonadati</taxon>
        <taxon>Pseudomonadota</taxon>
        <taxon>Gammaproteobacteria</taxon>
        <taxon>Lysobacterales</taxon>
        <taxon>Lysobacteraceae</taxon>
        <taxon>Luteimonas</taxon>
    </lineage>
</organism>
<proteinExistence type="predicted"/>
<dbReference type="RefSeq" id="WP_280603069.1">
    <property type="nucleotide sequence ID" value="NZ_JARXRN010000028.1"/>
</dbReference>
<sequence length="120" mass="12107">MVMKNARKPLAGLIALGAALAMPMAFAQDATTPAPQDPAAQAQPTQSTAPAAGQQPLTWADLDVDGNGTLSKSEAGNLPQLAQVFDQADTDTDGELTPDEYKAFVAAASASPQPDAGGAD</sequence>
<feature type="compositionally biased region" description="Low complexity" evidence="1">
    <location>
        <begin position="29"/>
        <end position="56"/>
    </location>
</feature>
<dbReference type="SUPFAM" id="SSF47473">
    <property type="entry name" value="EF-hand"/>
    <property type="match status" value="1"/>
</dbReference>
<gene>
    <name evidence="4" type="ORF">QFW80_14550</name>
</gene>
<dbReference type="EMBL" id="JARXRN010000028">
    <property type="protein sequence ID" value="MDH5831739.1"/>
    <property type="molecule type" value="Genomic_DNA"/>
</dbReference>
<evidence type="ECO:0000256" key="1">
    <source>
        <dbReference type="SAM" id="MobiDB-lite"/>
    </source>
</evidence>
<comment type="caution">
    <text evidence="4">The sequence shown here is derived from an EMBL/GenBank/DDBJ whole genome shotgun (WGS) entry which is preliminary data.</text>
</comment>
<protein>
    <submittedName>
        <fullName evidence="4">EF-hand domain-containing protein</fullName>
    </submittedName>
</protein>
<evidence type="ECO:0000259" key="3">
    <source>
        <dbReference type="PROSITE" id="PS50222"/>
    </source>
</evidence>
<feature type="domain" description="EF-hand" evidence="3">
    <location>
        <begin position="76"/>
        <end position="111"/>
    </location>
</feature>
<evidence type="ECO:0000313" key="5">
    <source>
        <dbReference type="Proteomes" id="UP001156831"/>
    </source>
</evidence>
<feature type="signal peptide" evidence="2">
    <location>
        <begin position="1"/>
        <end position="27"/>
    </location>
</feature>
<dbReference type="InterPro" id="IPR018247">
    <property type="entry name" value="EF_Hand_1_Ca_BS"/>
</dbReference>
<evidence type="ECO:0000256" key="2">
    <source>
        <dbReference type="SAM" id="SignalP"/>
    </source>
</evidence>
<feature type="chain" id="PRO_5046902249" evidence="2">
    <location>
        <begin position="28"/>
        <end position="120"/>
    </location>
</feature>
<evidence type="ECO:0000313" key="4">
    <source>
        <dbReference type="EMBL" id="MDH5831739.1"/>
    </source>
</evidence>
<name>A0ABT6JM28_9GAMM</name>
<dbReference type="Pfam" id="PF13202">
    <property type="entry name" value="EF-hand_5"/>
    <property type="match status" value="1"/>
</dbReference>